<dbReference type="PIRSF" id="PIRSF004491">
    <property type="entry name" value="FAD_Synth"/>
    <property type="match status" value="1"/>
</dbReference>
<dbReference type="InterPro" id="IPR014729">
    <property type="entry name" value="Rossmann-like_a/b/a_fold"/>
</dbReference>
<proteinExistence type="inferred from homology"/>
<evidence type="ECO:0000256" key="6">
    <source>
        <dbReference type="ARBA" id="ARBA00022695"/>
    </source>
</evidence>
<gene>
    <name evidence="16" type="primary">ribF</name>
    <name evidence="16" type="ORF">OE104_05425</name>
</gene>
<evidence type="ECO:0000256" key="5">
    <source>
        <dbReference type="ARBA" id="ARBA00022679"/>
    </source>
</evidence>
<protein>
    <recommendedName>
        <fullName evidence="14">Riboflavin biosynthesis protein</fullName>
    </recommendedName>
    <domain>
        <recommendedName>
            <fullName evidence="14">Riboflavin kinase</fullName>
            <ecNumber evidence="14">2.7.1.26</ecNumber>
        </recommendedName>
        <alternativeName>
            <fullName evidence="14">Flavokinase</fullName>
        </alternativeName>
    </domain>
    <domain>
        <recommendedName>
            <fullName evidence="14">FMN adenylyltransferase</fullName>
            <ecNumber evidence="14">2.7.7.2</ecNumber>
        </recommendedName>
        <alternativeName>
            <fullName evidence="14">FAD pyrophosphorylase</fullName>
        </alternativeName>
        <alternativeName>
            <fullName evidence="14">FAD synthase</fullName>
        </alternativeName>
    </domain>
</protein>
<dbReference type="Pfam" id="PF06574">
    <property type="entry name" value="FAD_syn"/>
    <property type="match status" value="1"/>
</dbReference>
<evidence type="ECO:0000256" key="14">
    <source>
        <dbReference type="PIRNR" id="PIRNR004491"/>
    </source>
</evidence>
<keyword evidence="8 14" id="KW-0418">Kinase</keyword>
<keyword evidence="5 14" id="KW-0808">Transferase</keyword>
<dbReference type="Gene3D" id="2.40.30.30">
    <property type="entry name" value="Riboflavin kinase-like"/>
    <property type="match status" value="1"/>
</dbReference>
<dbReference type="NCBIfam" id="TIGR00083">
    <property type="entry name" value="ribF"/>
    <property type="match status" value="1"/>
</dbReference>
<dbReference type="InterPro" id="IPR015865">
    <property type="entry name" value="Riboflavin_kinase_bac/euk"/>
</dbReference>
<reference evidence="16" key="1">
    <citation type="submission" date="2022-09" db="EMBL/GenBank/DDBJ databases">
        <title>Complete Genomes of Fervidibacillus albus and Fervidibacillus halotolerans isolated from tidal flat sediments.</title>
        <authorList>
            <person name="Kwon K.K."/>
            <person name="Yang S.-H."/>
            <person name="Park M.J."/>
            <person name="Oh H.-M."/>
        </authorList>
    </citation>
    <scope>NUCLEOTIDE SEQUENCE</scope>
    <source>
        <strain evidence="16">MEBiC13591</strain>
    </source>
</reference>
<dbReference type="NCBIfam" id="NF004160">
    <property type="entry name" value="PRK05627.1-3"/>
    <property type="match status" value="1"/>
</dbReference>
<dbReference type="GO" id="GO:0008531">
    <property type="term" value="F:riboflavin kinase activity"/>
    <property type="evidence" value="ECO:0007669"/>
    <property type="project" value="UniProtKB-UniRule"/>
</dbReference>
<evidence type="ECO:0000256" key="9">
    <source>
        <dbReference type="ARBA" id="ARBA00022827"/>
    </source>
</evidence>
<dbReference type="EMBL" id="CP106878">
    <property type="protein sequence ID" value="WAA10759.1"/>
    <property type="molecule type" value="Genomic_DNA"/>
</dbReference>
<comment type="pathway">
    <text evidence="1 14">Cofactor biosynthesis; FAD biosynthesis; FAD from FMN: step 1/1.</text>
</comment>
<keyword evidence="10 14" id="KW-0067">ATP-binding</keyword>
<dbReference type="FunFam" id="3.40.50.620:FF:000021">
    <property type="entry name" value="Riboflavin biosynthesis protein"/>
    <property type="match status" value="1"/>
</dbReference>
<dbReference type="KEGG" id="faf:OE104_05425"/>
<keyword evidence="11" id="KW-0511">Multifunctional enzyme</keyword>
<dbReference type="NCBIfam" id="TIGR00125">
    <property type="entry name" value="cyt_tran_rel"/>
    <property type="match status" value="1"/>
</dbReference>
<evidence type="ECO:0000256" key="4">
    <source>
        <dbReference type="ARBA" id="ARBA00022643"/>
    </source>
</evidence>
<accession>A0A9E8LWA9</accession>
<dbReference type="SMART" id="SM00904">
    <property type="entry name" value="Flavokinase"/>
    <property type="match status" value="1"/>
</dbReference>
<dbReference type="InterPro" id="IPR015864">
    <property type="entry name" value="FAD_synthase"/>
</dbReference>
<feature type="domain" description="Riboflavin kinase" evidence="15">
    <location>
        <begin position="184"/>
        <end position="310"/>
    </location>
</feature>
<dbReference type="PANTHER" id="PTHR22749">
    <property type="entry name" value="RIBOFLAVIN KINASE/FMN ADENYLYLTRANSFERASE"/>
    <property type="match status" value="1"/>
</dbReference>
<keyword evidence="17" id="KW-1185">Reference proteome</keyword>
<keyword evidence="6 14" id="KW-0548">Nucleotidyltransferase</keyword>
<comment type="similarity">
    <text evidence="14">Belongs to the ribF family.</text>
</comment>
<keyword evidence="7 14" id="KW-0547">Nucleotide-binding</keyword>
<sequence>MKVIILTEEKKNTLEDLPPLSLAIGYFDGVHIGHRKVIETAKDEAKKRGLCSGVMTFDPSPKAVLGNPEEVKYITLLKDKIEILETLHIEYFIVVPFTKKFSNLSPEQFIDDYIIQSNVKHLVAGFDFTYGKYGKGTMQTIEKYRKNQFSYTVIEKMEKSGEKISSTSIRQFIKQGDVQTVPEWLGRHYQISGTVVHGEKRGRKIGFPTANIDVDQRYVLPKDGVYAVRIFAKGRWISGVCNIGKKPTFHEDRNKRWIEVHLLNYQGDLYGEKVLIKWYLRIREERKFASVDELVDQIKQDKKRTIEYFESLPSTP</sequence>
<dbReference type="AlphaFoldDB" id="A0A9E8LWA9"/>
<comment type="catalytic activity">
    <reaction evidence="13 14">
        <text>FMN + ATP + H(+) = FAD + diphosphate</text>
        <dbReference type="Rhea" id="RHEA:17237"/>
        <dbReference type="ChEBI" id="CHEBI:15378"/>
        <dbReference type="ChEBI" id="CHEBI:30616"/>
        <dbReference type="ChEBI" id="CHEBI:33019"/>
        <dbReference type="ChEBI" id="CHEBI:57692"/>
        <dbReference type="ChEBI" id="CHEBI:58210"/>
        <dbReference type="EC" id="2.7.7.2"/>
    </reaction>
</comment>
<evidence type="ECO:0000313" key="16">
    <source>
        <dbReference type="EMBL" id="WAA10759.1"/>
    </source>
</evidence>
<dbReference type="RefSeq" id="WP_275418560.1">
    <property type="nucleotide sequence ID" value="NZ_CP106878.1"/>
</dbReference>
<evidence type="ECO:0000256" key="8">
    <source>
        <dbReference type="ARBA" id="ARBA00022777"/>
    </source>
</evidence>
<dbReference type="CDD" id="cd02064">
    <property type="entry name" value="FAD_synthetase_N"/>
    <property type="match status" value="1"/>
</dbReference>
<evidence type="ECO:0000256" key="12">
    <source>
        <dbReference type="ARBA" id="ARBA00047880"/>
    </source>
</evidence>
<dbReference type="InterPro" id="IPR004821">
    <property type="entry name" value="Cyt_trans-like"/>
</dbReference>
<dbReference type="SUPFAM" id="SSF82114">
    <property type="entry name" value="Riboflavin kinase-like"/>
    <property type="match status" value="1"/>
</dbReference>
<evidence type="ECO:0000256" key="7">
    <source>
        <dbReference type="ARBA" id="ARBA00022741"/>
    </source>
</evidence>
<comment type="pathway">
    <text evidence="2 14">Cofactor biosynthesis; FMN biosynthesis; FMN from riboflavin (ATP route): step 1/1.</text>
</comment>
<dbReference type="FunFam" id="2.40.30.30:FF:000004">
    <property type="entry name" value="Riboflavin biosynthesis protein"/>
    <property type="match status" value="1"/>
</dbReference>
<dbReference type="InterPro" id="IPR023465">
    <property type="entry name" value="Riboflavin_kinase_dom_sf"/>
</dbReference>
<keyword evidence="9 14" id="KW-0274">FAD</keyword>
<dbReference type="Gene3D" id="3.40.50.620">
    <property type="entry name" value="HUPs"/>
    <property type="match status" value="1"/>
</dbReference>
<evidence type="ECO:0000256" key="11">
    <source>
        <dbReference type="ARBA" id="ARBA00023268"/>
    </source>
</evidence>
<organism evidence="16 17">
    <name type="scientific">Fervidibacillus albus</name>
    <dbReference type="NCBI Taxonomy" id="2980026"/>
    <lineage>
        <taxon>Bacteria</taxon>
        <taxon>Bacillati</taxon>
        <taxon>Bacillota</taxon>
        <taxon>Bacilli</taxon>
        <taxon>Bacillales</taxon>
        <taxon>Bacillaceae</taxon>
        <taxon>Fervidibacillus</taxon>
    </lineage>
</organism>
<evidence type="ECO:0000256" key="3">
    <source>
        <dbReference type="ARBA" id="ARBA00022630"/>
    </source>
</evidence>
<dbReference type="GO" id="GO:0003919">
    <property type="term" value="F:FMN adenylyltransferase activity"/>
    <property type="evidence" value="ECO:0007669"/>
    <property type="project" value="UniProtKB-UniRule"/>
</dbReference>
<evidence type="ECO:0000259" key="15">
    <source>
        <dbReference type="SMART" id="SM00904"/>
    </source>
</evidence>
<dbReference type="InterPro" id="IPR023468">
    <property type="entry name" value="Riboflavin_kinase"/>
</dbReference>
<dbReference type="NCBIfam" id="NF004162">
    <property type="entry name" value="PRK05627.1-5"/>
    <property type="match status" value="1"/>
</dbReference>
<dbReference type="PANTHER" id="PTHR22749:SF6">
    <property type="entry name" value="RIBOFLAVIN KINASE"/>
    <property type="match status" value="1"/>
</dbReference>
<dbReference type="SUPFAM" id="SSF52374">
    <property type="entry name" value="Nucleotidylyl transferase"/>
    <property type="match status" value="1"/>
</dbReference>
<dbReference type="InterPro" id="IPR002606">
    <property type="entry name" value="Riboflavin_kinase_bac"/>
</dbReference>
<dbReference type="Pfam" id="PF01687">
    <property type="entry name" value="Flavokinase"/>
    <property type="match status" value="1"/>
</dbReference>
<evidence type="ECO:0000256" key="2">
    <source>
        <dbReference type="ARBA" id="ARBA00005201"/>
    </source>
</evidence>
<dbReference type="GO" id="GO:0006747">
    <property type="term" value="P:FAD biosynthetic process"/>
    <property type="evidence" value="ECO:0007669"/>
    <property type="project" value="UniProtKB-UniRule"/>
</dbReference>
<dbReference type="Proteomes" id="UP001164718">
    <property type="component" value="Chromosome"/>
</dbReference>
<evidence type="ECO:0000256" key="1">
    <source>
        <dbReference type="ARBA" id="ARBA00004726"/>
    </source>
</evidence>
<dbReference type="GO" id="GO:0009398">
    <property type="term" value="P:FMN biosynthetic process"/>
    <property type="evidence" value="ECO:0007669"/>
    <property type="project" value="UniProtKB-UniRule"/>
</dbReference>
<keyword evidence="3 14" id="KW-0285">Flavoprotein</keyword>
<keyword evidence="4 14" id="KW-0288">FMN</keyword>
<dbReference type="GO" id="GO:0005524">
    <property type="term" value="F:ATP binding"/>
    <property type="evidence" value="ECO:0007669"/>
    <property type="project" value="UniProtKB-UniRule"/>
</dbReference>
<evidence type="ECO:0000313" key="17">
    <source>
        <dbReference type="Proteomes" id="UP001164718"/>
    </source>
</evidence>
<comment type="catalytic activity">
    <reaction evidence="12 14">
        <text>riboflavin + ATP = FMN + ADP + H(+)</text>
        <dbReference type="Rhea" id="RHEA:14357"/>
        <dbReference type="ChEBI" id="CHEBI:15378"/>
        <dbReference type="ChEBI" id="CHEBI:30616"/>
        <dbReference type="ChEBI" id="CHEBI:57986"/>
        <dbReference type="ChEBI" id="CHEBI:58210"/>
        <dbReference type="ChEBI" id="CHEBI:456216"/>
        <dbReference type="EC" id="2.7.1.26"/>
    </reaction>
</comment>
<evidence type="ECO:0000256" key="10">
    <source>
        <dbReference type="ARBA" id="ARBA00022840"/>
    </source>
</evidence>
<dbReference type="GO" id="GO:0009231">
    <property type="term" value="P:riboflavin biosynthetic process"/>
    <property type="evidence" value="ECO:0007669"/>
    <property type="project" value="InterPro"/>
</dbReference>
<name>A0A9E8LWA9_9BACI</name>
<dbReference type="EC" id="2.7.7.2" evidence="14"/>
<dbReference type="EC" id="2.7.1.26" evidence="14"/>
<evidence type="ECO:0000256" key="13">
    <source>
        <dbReference type="ARBA" id="ARBA00049494"/>
    </source>
</evidence>